<dbReference type="AlphaFoldDB" id="A0A2S6I3R9"/>
<sequence>MIRILTLLSLTVLALSSCGPKLSPFTQRLYEEQGWEEQDLRRIQFYLSEDVVLQRELRSGNSQIRNGTVRVINGRDVEQVVFRRNTPGVFIFSPKTQRVAISFEDDNDNFLVFGPNPKNGDRYTLLASDWERDNGTITYAGRDWKVSSADAFASLLIPLKRLREEDRRGRVVGGRKI</sequence>
<dbReference type="OrthoDB" id="665552at2"/>
<dbReference type="Proteomes" id="UP000237662">
    <property type="component" value="Unassembled WGS sequence"/>
</dbReference>
<keyword evidence="2" id="KW-1185">Reference proteome</keyword>
<dbReference type="EMBL" id="PTJC01000006">
    <property type="protein sequence ID" value="PPK85826.1"/>
    <property type="molecule type" value="Genomic_DNA"/>
</dbReference>
<evidence type="ECO:0000313" key="2">
    <source>
        <dbReference type="Proteomes" id="UP000237662"/>
    </source>
</evidence>
<dbReference type="PROSITE" id="PS51257">
    <property type="entry name" value="PROKAR_LIPOPROTEIN"/>
    <property type="match status" value="1"/>
</dbReference>
<evidence type="ECO:0008006" key="3">
    <source>
        <dbReference type="Google" id="ProtNLM"/>
    </source>
</evidence>
<comment type="caution">
    <text evidence="1">The sequence shown here is derived from an EMBL/GenBank/DDBJ whole genome shotgun (WGS) entry which is preliminary data.</text>
</comment>
<gene>
    <name evidence="1" type="ORF">CLV84_2733</name>
</gene>
<proteinExistence type="predicted"/>
<accession>A0A2S6I3R9</accession>
<name>A0A2S6I3R9_9BACT</name>
<organism evidence="1 2">
    <name type="scientific">Neolewinella xylanilytica</name>
    <dbReference type="NCBI Taxonomy" id="1514080"/>
    <lineage>
        <taxon>Bacteria</taxon>
        <taxon>Pseudomonadati</taxon>
        <taxon>Bacteroidota</taxon>
        <taxon>Saprospiria</taxon>
        <taxon>Saprospirales</taxon>
        <taxon>Lewinellaceae</taxon>
        <taxon>Neolewinella</taxon>
    </lineage>
</organism>
<dbReference type="RefSeq" id="WP_104420308.1">
    <property type="nucleotide sequence ID" value="NZ_PTJC01000006.1"/>
</dbReference>
<protein>
    <recommendedName>
        <fullName evidence="3">Lipoprotein</fullName>
    </recommendedName>
</protein>
<evidence type="ECO:0000313" key="1">
    <source>
        <dbReference type="EMBL" id="PPK85826.1"/>
    </source>
</evidence>
<reference evidence="1 2" key="1">
    <citation type="submission" date="2018-02" db="EMBL/GenBank/DDBJ databases">
        <title>Genomic Encyclopedia of Archaeal and Bacterial Type Strains, Phase II (KMG-II): from individual species to whole genera.</title>
        <authorList>
            <person name="Goeker M."/>
        </authorList>
    </citation>
    <scope>NUCLEOTIDE SEQUENCE [LARGE SCALE GENOMIC DNA]</scope>
    <source>
        <strain evidence="1 2">DSM 29526</strain>
    </source>
</reference>